<dbReference type="Proteomes" id="UP000499080">
    <property type="component" value="Unassembled WGS sequence"/>
</dbReference>
<evidence type="ECO:0000313" key="1">
    <source>
        <dbReference type="EMBL" id="GBL73145.1"/>
    </source>
</evidence>
<organism evidence="1 2">
    <name type="scientific">Araneus ventricosus</name>
    <name type="common">Orbweaver spider</name>
    <name type="synonym">Epeira ventricosa</name>
    <dbReference type="NCBI Taxonomy" id="182803"/>
    <lineage>
        <taxon>Eukaryota</taxon>
        <taxon>Metazoa</taxon>
        <taxon>Ecdysozoa</taxon>
        <taxon>Arthropoda</taxon>
        <taxon>Chelicerata</taxon>
        <taxon>Arachnida</taxon>
        <taxon>Araneae</taxon>
        <taxon>Araneomorphae</taxon>
        <taxon>Entelegynae</taxon>
        <taxon>Araneoidea</taxon>
        <taxon>Araneidae</taxon>
        <taxon>Araneus</taxon>
    </lineage>
</organism>
<evidence type="ECO:0000313" key="2">
    <source>
        <dbReference type="Proteomes" id="UP000499080"/>
    </source>
</evidence>
<dbReference type="EMBL" id="BGPR01154885">
    <property type="protein sequence ID" value="GBL73145.1"/>
    <property type="molecule type" value="Genomic_DNA"/>
</dbReference>
<dbReference type="AlphaFoldDB" id="A0A4Y2A184"/>
<proteinExistence type="predicted"/>
<comment type="caution">
    <text evidence="1">The sequence shown here is derived from an EMBL/GenBank/DDBJ whole genome shotgun (WGS) entry which is preliminary data.</text>
</comment>
<accession>A0A4Y2A184</accession>
<sequence length="97" mass="10882">MTQTENILLSAVCGASQSGKTPLVRRMIARKFTITKTLYGANKVFQQMVLKKKELNLFKDYPEKFESSLVIIDDLIIDLKRKIAGIIHYSASSSESA</sequence>
<name>A0A4Y2A184_ARAVE</name>
<protein>
    <submittedName>
        <fullName evidence="1">Uncharacterized protein</fullName>
    </submittedName>
</protein>
<keyword evidence="2" id="KW-1185">Reference proteome</keyword>
<reference evidence="1 2" key="1">
    <citation type="journal article" date="2019" name="Sci. Rep.">
        <title>Orb-weaving spider Araneus ventricosus genome elucidates the spidroin gene catalogue.</title>
        <authorList>
            <person name="Kono N."/>
            <person name="Nakamura H."/>
            <person name="Ohtoshi R."/>
            <person name="Moran D.A.P."/>
            <person name="Shinohara A."/>
            <person name="Yoshida Y."/>
            <person name="Fujiwara M."/>
            <person name="Mori M."/>
            <person name="Tomita M."/>
            <person name="Arakawa K."/>
        </authorList>
    </citation>
    <scope>NUCLEOTIDE SEQUENCE [LARGE SCALE GENOMIC DNA]</scope>
</reference>
<gene>
    <name evidence="1" type="ORF">AVEN_149628_1</name>
</gene>